<organism evidence="2 3">
    <name type="scientific">Aduncisulcus paluster</name>
    <dbReference type="NCBI Taxonomy" id="2918883"/>
    <lineage>
        <taxon>Eukaryota</taxon>
        <taxon>Metamonada</taxon>
        <taxon>Carpediemonas-like organisms</taxon>
        <taxon>Aduncisulcus</taxon>
    </lineage>
</organism>
<feature type="region of interest" description="Disordered" evidence="1">
    <location>
        <begin position="110"/>
        <end position="141"/>
    </location>
</feature>
<feature type="compositionally biased region" description="Basic and acidic residues" evidence="1">
    <location>
        <begin position="110"/>
        <end position="127"/>
    </location>
</feature>
<keyword evidence="3" id="KW-1185">Reference proteome</keyword>
<feature type="non-terminal residue" evidence="2">
    <location>
        <position position="409"/>
    </location>
</feature>
<feature type="compositionally biased region" description="Polar residues" evidence="1">
    <location>
        <begin position="356"/>
        <end position="368"/>
    </location>
</feature>
<feature type="region of interest" description="Disordered" evidence="1">
    <location>
        <begin position="52"/>
        <end position="92"/>
    </location>
</feature>
<name>A0ABQ5KX86_9EUKA</name>
<dbReference type="EMBL" id="BQXS01011375">
    <property type="protein sequence ID" value="GKT37062.1"/>
    <property type="molecule type" value="Genomic_DNA"/>
</dbReference>
<evidence type="ECO:0000256" key="1">
    <source>
        <dbReference type="SAM" id="MobiDB-lite"/>
    </source>
</evidence>
<evidence type="ECO:0000313" key="2">
    <source>
        <dbReference type="EMBL" id="GKT37062.1"/>
    </source>
</evidence>
<proteinExistence type="predicted"/>
<feature type="region of interest" description="Disordered" evidence="1">
    <location>
        <begin position="356"/>
        <end position="409"/>
    </location>
</feature>
<sequence>MERIRLEKIVQEKIRLEKEKERIRKEEEEEKERIRLEKERIAKEEERIRIAKEEERIRKEKEEKKQKEEERRRKEEEEKKRKEEEEKKKREAELRRKDIENRMLAERKRRLESVKREKDKRERKGTIDFHMPATSIPSPPHSAPLPRFLSVGSSPLTSLIPLLSSSEAPSTLPQSLRPLFSALSKCATLNTHQLAEWVINSEQVWFDFDTWQQQSSEEQRKQRCVDIFNEISHKPLRLSFSGSLLPLPSIKSICTNVSHNQGGQYDGFLLPPIVSSLLSMLSLYSSLHSHLSALSHSHSAPSVSFVLLLAQLLNVQRVVGSLIVSDICEIPSSSASAADTMRKEFPIKYDVYHTTQFSDPPHNRQANQWDKRSPEPEIEGRERERGVGAKMDYSKGSPSIGASEGSSQP</sequence>
<accession>A0ABQ5KX86</accession>
<evidence type="ECO:0000313" key="3">
    <source>
        <dbReference type="Proteomes" id="UP001057375"/>
    </source>
</evidence>
<comment type="caution">
    <text evidence="2">The sequence shown here is derived from an EMBL/GenBank/DDBJ whole genome shotgun (WGS) entry which is preliminary data.</text>
</comment>
<dbReference type="Proteomes" id="UP001057375">
    <property type="component" value="Unassembled WGS sequence"/>
</dbReference>
<gene>
    <name evidence="2" type="ORF">ADUPG1_009920</name>
</gene>
<reference evidence="2" key="1">
    <citation type="submission" date="2022-03" db="EMBL/GenBank/DDBJ databases">
        <title>Draft genome sequence of Aduncisulcus paluster, a free-living microaerophilic Fornicata.</title>
        <authorList>
            <person name="Yuyama I."/>
            <person name="Kume K."/>
            <person name="Tamura T."/>
            <person name="Inagaki Y."/>
            <person name="Hashimoto T."/>
        </authorList>
    </citation>
    <scope>NUCLEOTIDE SEQUENCE</scope>
    <source>
        <strain evidence="2">NY0171</strain>
    </source>
</reference>
<protein>
    <submittedName>
        <fullName evidence="2">Uncharacterized protein</fullName>
    </submittedName>
</protein>
<feature type="compositionally biased region" description="Basic and acidic residues" evidence="1">
    <location>
        <begin position="369"/>
        <end position="387"/>
    </location>
</feature>